<comment type="function">
    <text evidence="1">Small GTPase required for proper localization of RNA polymerase II (RNAPII). May act at an RNAP assembly step prior to nuclear import.</text>
</comment>
<evidence type="ECO:0000313" key="8">
    <source>
        <dbReference type="EMBL" id="KAB7504497.1"/>
    </source>
</evidence>
<evidence type="ECO:0000256" key="5">
    <source>
        <dbReference type="ARBA" id="ARBA00022801"/>
    </source>
</evidence>
<evidence type="ECO:0000256" key="7">
    <source>
        <dbReference type="RuleBase" id="RU365059"/>
    </source>
</evidence>
<evidence type="ECO:0000256" key="1">
    <source>
        <dbReference type="ARBA" id="ARBA00002411"/>
    </source>
</evidence>
<dbReference type="Proteomes" id="UP000326759">
    <property type="component" value="Unassembled WGS sequence"/>
</dbReference>
<dbReference type="Pfam" id="PF03029">
    <property type="entry name" value="ATP_bind_1"/>
    <property type="match status" value="1"/>
</dbReference>
<keyword evidence="6 7" id="KW-0342">GTP-binding</keyword>
<reference evidence="8 9" key="1">
    <citation type="journal article" date="2019" name="PLoS Biol.">
        <title>Sex chromosomes control vertical transmission of feminizing Wolbachia symbionts in an isopod.</title>
        <authorList>
            <person name="Becking T."/>
            <person name="Chebbi M.A."/>
            <person name="Giraud I."/>
            <person name="Moumen B."/>
            <person name="Laverre T."/>
            <person name="Caubet Y."/>
            <person name="Peccoud J."/>
            <person name="Gilbert C."/>
            <person name="Cordaux R."/>
        </authorList>
    </citation>
    <scope>NUCLEOTIDE SEQUENCE [LARGE SCALE GENOMIC DNA]</scope>
    <source>
        <strain evidence="8">ANa2</strain>
        <tissue evidence="8">Whole body excluding digestive tract and cuticle</tissue>
    </source>
</reference>
<evidence type="ECO:0000256" key="4">
    <source>
        <dbReference type="ARBA" id="ARBA00022741"/>
    </source>
</evidence>
<protein>
    <recommendedName>
        <fullName evidence="3 7">GPN-loop GTPase 3</fullName>
    </recommendedName>
</protein>
<dbReference type="GO" id="GO:0003924">
    <property type="term" value="F:GTPase activity"/>
    <property type="evidence" value="ECO:0007669"/>
    <property type="project" value="TreeGrafter"/>
</dbReference>
<keyword evidence="9" id="KW-1185">Reference proteome</keyword>
<dbReference type="InterPro" id="IPR030228">
    <property type="entry name" value="Gpn3"/>
</dbReference>
<comment type="caution">
    <text evidence="8">The sequence shown here is derived from an EMBL/GenBank/DDBJ whole genome shotgun (WGS) entry which is preliminary data.</text>
</comment>
<evidence type="ECO:0000256" key="3">
    <source>
        <dbReference type="ARBA" id="ARBA00014587"/>
    </source>
</evidence>
<dbReference type="GO" id="GO:0005525">
    <property type="term" value="F:GTP binding"/>
    <property type="evidence" value="ECO:0007669"/>
    <property type="project" value="UniProtKB-KW"/>
</dbReference>
<accession>A0A5N5TE45</accession>
<dbReference type="PANTHER" id="PTHR21231">
    <property type="entry name" value="XPA-BINDING PROTEIN 1-RELATED"/>
    <property type="match status" value="1"/>
</dbReference>
<dbReference type="PANTHER" id="PTHR21231:SF7">
    <property type="entry name" value="GPN-LOOP GTPASE 3"/>
    <property type="match status" value="1"/>
</dbReference>
<dbReference type="Gene3D" id="3.40.50.300">
    <property type="entry name" value="P-loop containing nucleotide triphosphate hydrolases"/>
    <property type="match status" value="1"/>
</dbReference>
<dbReference type="OrthoDB" id="5839at2759"/>
<dbReference type="AlphaFoldDB" id="A0A5N5TE45"/>
<comment type="similarity">
    <text evidence="2 7">Belongs to the GPN-loop GTPase family.</text>
</comment>
<sequence>MRFAQLVVGPAGSGKSTYCATLQTHGEDCKRVINVINLDPAAEQFQYKALADMRDLVQVSDVMEAEDLNYGPNGGLVFCMEYLMEVEGIEWLQEQLGDEDDDYILFDCPGQIELYTHMDIMKRFAKQLEEWNFRVCVVFILDSHYMVDGAKFLSGSLTALSTMVKLELPQINVLSKMDLLSKQAKQNLEMYLEPEVHELLASEHSISRFNKKYHKLTAALGQVLDEYSLVKFIPLNINKLESISDLLLQIDFSIQYGEDLDIKTTDFEYPDPEEENENNYVPMN</sequence>
<dbReference type="InterPro" id="IPR004130">
    <property type="entry name" value="Gpn"/>
</dbReference>
<organism evidence="8 9">
    <name type="scientific">Armadillidium nasatum</name>
    <dbReference type="NCBI Taxonomy" id="96803"/>
    <lineage>
        <taxon>Eukaryota</taxon>
        <taxon>Metazoa</taxon>
        <taxon>Ecdysozoa</taxon>
        <taxon>Arthropoda</taxon>
        <taxon>Crustacea</taxon>
        <taxon>Multicrustacea</taxon>
        <taxon>Malacostraca</taxon>
        <taxon>Eumalacostraca</taxon>
        <taxon>Peracarida</taxon>
        <taxon>Isopoda</taxon>
        <taxon>Oniscidea</taxon>
        <taxon>Crinocheta</taxon>
        <taxon>Armadillidiidae</taxon>
        <taxon>Armadillidium</taxon>
    </lineage>
</organism>
<dbReference type="EMBL" id="SEYY01003046">
    <property type="protein sequence ID" value="KAB7504497.1"/>
    <property type="molecule type" value="Genomic_DNA"/>
</dbReference>
<dbReference type="SUPFAM" id="SSF52540">
    <property type="entry name" value="P-loop containing nucleoside triphosphate hydrolases"/>
    <property type="match status" value="1"/>
</dbReference>
<dbReference type="FunFam" id="3.40.50.300:FF:000616">
    <property type="entry name" value="GPN-loop GTPase 3"/>
    <property type="match status" value="1"/>
</dbReference>
<keyword evidence="5 7" id="KW-0378">Hydrolase</keyword>
<comment type="subunit">
    <text evidence="7">Binds to RNA polymerase II (RNAPII).</text>
</comment>
<dbReference type="InterPro" id="IPR027417">
    <property type="entry name" value="P-loop_NTPase"/>
</dbReference>
<name>A0A5N5TE45_9CRUS</name>
<evidence type="ECO:0000313" key="9">
    <source>
        <dbReference type="Proteomes" id="UP000326759"/>
    </source>
</evidence>
<proteinExistence type="inferred from homology"/>
<evidence type="ECO:0000256" key="6">
    <source>
        <dbReference type="ARBA" id="ARBA00023134"/>
    </source>
</evidence>
<dbReference type="CDD" id="cd17872">
    <property type="entry name" value="GPN3"/>
    <property type="match status" value="1"/>
</dbReference>
<comment type="function">
    <text evidence="7">Small GTPase required for proper nuclear import of RNA polymerase II and III (RNAPII and RNAPIII). May act at an RNAP assembly step prior to nuclear import.</text>
</comment>
<gene>
    <name evidence="8" type="primary">gpn3</name>
    <name evidence="8" type="ORF">Anas_12662</name>
</gene>
<evidence type="ECO:0000256" key="2">
    <source>
        <dbReference type="ARBA" id="ARBA00005290"/>
    </source>
</evidence>
<keyword evidence="4 7" id="KW-0547">Nucleotide-binding</keyword>